<comment type="caution">
    <text evidence="1">The sequence shown here is derived from an EMBL/GenBank/DDBJ whole genome shotgun (WGS) entry which is preliminary data.</text>
</comment>
<proteinExistence type="predicted"/>
<sequence>MTVPTAGPTAPATARSSRRRVRLVEAARAAWGATLLLAPRTVLTHVHGVRVDERSLVVARVLGARHLVQAGATLVTPRPAGLALGVVVDVLHAATAAGLAALDPTRRRAGVVDTVSATVWAAAGARAASRAREGRRGVG</sequence>
<evidence type="ECO:0000313" key="1">
    <source>
        <dbReference type="EMBL" id="TQJ07832.1"/>
    </source>
</evidence>
<accession>A0A542DXL4</accession>
<evidence type="ECO:0000313" key="2">
    <source>
        <dbReference type="Proteomes" id="UP000317893"/>
    </source>
</evidence>
<dbReference type="AlphaFoldDB" id="A0A542DXL4"/>
<dbReference type="OrthoDB" id="4734201at2"/>
<name>A0A542DXL4_9MICO</name>
<keyword evidence="2" id="KW-1185">Reference proteome</keyword>
<protein>
    <submittedName>
        <fullName evidence="1">Uncharacterized protein</fullName>
    </submittedName>
</protein>
<dbReference type="Proteomes" id="UP000317893">
    <property type="component" value="Unassembled WGS sequence"/>
</dbReference>
<dbReference type="EMBL" id="VFMN01000001">
    <property type="protein sequence ID" value="TQJ07832.1"/>
    <property type="molecule type" value="Genomic_DNA"/>
</dbReference>
<gene>
    <name evidence="1" type="ORF">FB458_0902</name>
</gene>
<dbReference type="RefSeq" id="WP_141847128.1">
    <property type="nucleotide sequence ID" value="NZ_BAAAPR010000017.1"/>
</dbReference>
<reference evidence="1 2" key="1">
    <citation type="submission" date="2019-06" db="EMBL/GenBank/DDBJ databases">
        <title>Sequencing the genomes of 1000 actinobacteria strains.</title>
        <authorList>
            <person name="Klenk H.-P."/>
        </authorList>
    </citation>
    <scope>NUCLEOTIDE SEQUENCE [LARGE SCALE GENOMIC DNA]</scope>
    <source>
        <strain evidence="1 2">DSM 18607</strain>
    </source>
</reference>
<organism evidence="1 2">
    <name type="scientific">Lapillicoccus jejuensis</name>
    <dbReference type="NCBI Taxonomy" id="402171"/>
    <lineage>
        <taxon>Bacteria</taxon>
        <taxon>Bacillati</taxon>
        <taxon>Actinomycetota</taxon>
        <taxon>Actinomycetes</taxon>
        <taxon>Micrococcales</taxon>
        <taxon>Intrasporangiaceae</taxon>
        <taxon>Lapillicoccus</taxon>
    </lineage>
</organism>